<accession>A0A7R7DQ50</accession>
<feature type="transmembrane region" description="Helical" evidence="1">
    <location>
        <begin position="6"/>
        <end position="25"/>
    </location>
</feature>
<evidence type="ECO:0000313" key="2">
    <source>
        <dbReference type="EMBL" id="BCJ35477.1"/>
    </source>
</evidence>
<evidence type="ECO:0000256" key="1">
    <source>
        <dbReference type="SAM" id="Phobius"/>
    </source>
</evidence>
<dbReference type="RefSeq" id="WP_203962005.1">
    <property type="nucleotide sequence ID" value="NZ_AP023355.1"/>
</dbReference>
<feature type="transmembrane region" description="Helical" evidence="1">
    <location>
        <begin position="37"/>
        <end position="56"/>
    </location>
</feature>
<name>A0A7R7DQ50_9ACTN</name>
<organism evidence="2 3">
    <name type="scientific">Actinocatenispora thailandica</name>
    <dbReference type="NCBI Taxonomy" id="227318"/>
    <lineage>
        <taxon>Bacteria</taxon>
        <taxon>Bacillati</taxon>
        <taxon>Actinomycetota</taxon>
        <taxon>Actinomycetes</taxon>
        <taxon>Micromonosporales</taxon>
        <taxon>Micromonosporaceae</taxon>
        <taxon>Actinocatenispora</taxon>
    </lineage>
</organism>
<keyword evidence="1" id="KW-0812">Transmembrane</keyword>
<reference evidence="2 3" key="1">
    <citation type="submission" date="2020-08" db="EMBL/GenBank/DDBJ databases">
        <title>Whole genome shotgun sequence of Actinocatenispora thailandica NBRC 105041.</title>
        <authorList>
            <person name="Komaki H."/>
            <person name="Tamura T."/>
        </authorList>
    </citation>
    <scope>NUCLEOTIDE SEQUENCE [LARGE SCALE GENOMIC DNA]</scope>
    <source>
        <strain evidence="2 3">NBRC 105041</strain>
    </source>
</reference>
<keyword evidence="1" id="KW-0472">Membrane</keyword>
<gene>
    <name evidence="2" type="ORF">Athai_29800</name>
</gene>
<keyword evidence="1" id="KW-1133">Transmembrane helix</keyword>
<evidence type="ECO:0000313" key="3">
    <source>
        <dbReference type="Proteomes" id="UP000611640"/>
    </source>
</evidence>
<protein>
    <submittedName>
        <fullName evidence="2">Uncharacterized protein</fullName>
    </submittedName>
</protein>
<dbReference type="AlphaFoldDB" id="A0A7R7DQ50"/>
<dbReference type="EMBL" id="AP023355">
    <property type="protein sequence ID" value="BCJ35477.1"/>
    <property type="molecule type" value="Genomic_DNA"/>
</dbReference>
<keyword evidence="3" id="KW-1185">Reference proteome</keyword>
<proteinExistence type="predicted"/>
<sequence>MDIISTGGAIVGVLILVGAVGLILFRGEKQAKIRRQLWKLIGISVLVLLVIGYLRAHAPK</sequence>
<dbReference type="KEGG" id="atl:Athai_29800"/>
<dbReference type="Proteomes" id="UP000611640">
    <property type="component" value="Chromosome"/>
</dbReference>